<dbReference type="OrthoDB" id="5135119at2759"/>
<comment type="function">
    <text evidence="3">Involved in the assembly of C/D box small nucleolar ribonucleoprotein (snoRNP) particles. Recruits the SWI/SNF complex to the core promoter of rRNA genes and enhances pre-rRNA transcription. Mediates interaction of TELO2 with the R2TP complex which is necessary for the stability of MTOR and SMG1. Positively regulates the assembly and activity of the mTORC1 complex.</text>
</comment>
<name>A0A226EIQ3_FOLCA</name>
<dbReference type="GO" id="GO:0006364">
    <property type="term" value="P:rRNA processing"/>
    <property type="evidence" value="ECO:0007669"/>
    <property type="project" value="TreeGrafter"/>
</dbReference>
<evidence type="ECO:0000259" key="6">
    <source>
        <dbReference type="Pfam" id="PF18201"/>
    </source>
</evidence>
<keyword evidence="4" id="KW-0812">Transmembrane</keyword>
<accession>A0A226EIQ3</accession>
<gene>
    <name evidence="7" type="ORF">Fcan01_08204</name>
</gene>
<feature type="domain" description="PIH1D1/2/3 CS-like" evidence="6">
    <location>
        <begin position="292"/>
        <end position="356"/>
    </location>
</feature>
<evidence type="ECO:0000313" key="8">
    <source>
        <dbReference type="Proteomes" id="UP000198287"/>
    </source>
</evidence>
<keyword evidence="4" id="KW-1133">Transmembrane helix</keyword>
<feature type="transmembrane region" description="Helical" evidence="4">
    <location>
        <begin position="20"/>
        <end position="38"/>
    </location>
</feature>
<comment type="similarity">
    <text evidence="1">Belongs to the PIH1 family.</text>
</comment>
<dbReference type="Proteomes" id="UP000198287">
    <property type="component" value="Unassembled WGS sequence"/>
</dbReference>
<evidence type="ECO:0000313" key="7">
    <source>
        <dbReference type="EMBL" id="OXA56894.1"/>
    </source>
</evidence>
<dbReference type="GO" id="GO:1990904">
    <property type="term" value="C:ribonucleoprotein complex"/>
    <property type="evidence" value="ECO:0007669"/>
    <property type="project" value="TreeGrafter"/>
</dbReference>
<dbReference type="STRING" id="158441.A0A226EIQ3"/>
<sequence length="360" mass="40172">MRERGLTRMCESNFHSSSALVGVGLIWKIIVVKIFVAFKITMSNFLDVDDSIIAKNLLLGGISLPETDNDPGGSSTDYRTQILTPSERKEQAQCKFIIPQPGLCIKTRELITNHKVFINLCKSDDVPEPDEYFDDEQLSNILANGSDEEVGLIRLPMSLGEKHIESDKNGVKCPVFEVVINTIFFDAKILPSELYRTFLIVIIIEGIEEKFKMELDKNNYLVLQHKKCIGKLNPQLVKNKPGIKEVKSSRVITDVELTKSSTGPTIKKTLVEEIETKELKLDCTITQVSQAVAKAEIKLPNLKNTAKVFVTLGADRIIVDSPVGQLDIFVPLDIHQEESKAEFDVASNTLSLHLPLVIKP</sequence>
<dbReference type="InterPro" id="IPR041442">
    <property type="entry name" value="PIH1D1/2/3_CS-like"/>
</dbReference>
<dbReference type="EMBL" id="LNIX01000003">
    <property type="protein sequence ID" value="OXA56894.1"/>
    <property type="molecule type" value="Genomic_DNA"/>
</dbReference>
<dbReference type="PANTHER" id="PTHR22997:SF0">
    <property type="entry name" value="PIH1 DOMAIN-CONTAINING PROTEIN 1"/>
    <property type="match status" value="1"/>
</dbReference>
<evidence type="ECO:0000256" key="1">
    <source>
        <dbReference type="ARBA" id="ARBA00008511"/>
    </source>
</evidence>
<evidence type="ECO:0000256" key="3">
    <source>
        <dbReference type="ARBA" id="ARBA00046233"/>
    </source>
</evidence>
<protein>
    <recommendedName>
        <fullName evidence="2">PIH1 domain-containing protein 1</fullName>
    </recommendedName>
</protein>
<evidence type="ECO:0000259" key="5">
    <source>
        <dbReference type="Pfam" id="PF08190"/>
    </source>
</evidence>
<organism evidence="7 8">
    <name type="scientific">Folsomia candida</name>
    <name type="common">Springtail</name>
    <dbReference type="NCBI Taxonomy" id="158441"/>
    <lineage>
        <taxon>Eukaryota</taxon>
        <taxon>Metazoa</taxon>
        <taxon>Ecdysozoa</taxon>
        <taxon>Arthropoda</taxon>
        <taxon>Hexapoda</taxon>
        <taxon>Collembola</taxon>
        <taxon>Entomobryomorpha</taxon>
        <taxon>Isotomoidea</taxon>
        <taxon>Isotomidae</taxon>
        <taxon>Proisotominae</taxon>
        <taxon>Folsomia</taxon>
    </lineage>
</organism>
<reference evidence="7 8" key="1">
    <citation type="submission" date="2015-12" db="EMBL/GenBank/DDBJ databases">
        <title>The genome of Folsomia candida.</title>
        <authorList>
            <person name="Faddeeva A."/>
            <person name="Derks M.F."/>
            <person name="Anvar Y."/>
            <person name="Smit S."/>
            <person name="Van Straalen N."/>
            <person name="Roelofs D."/>
        </authorList>
    </citation>
    <scope>NUCLEOTIDE SEQUENCE [LARGE SCALE GENOMIC DNA]</scope>
    <source>
        <strain evidence="7 8">VU population</strain>
        <tissue evidence="7">Whole body</tissue>
    </source>
</reference>
<evidence type="ECO:0000256" key="2">
    <source>
        <dbReference type="ARBA" id="ARBA00040540"/>
    </source>
</evidence>
<comment type="caution">
    <text evidence="7">The sequence shown here is derived from an EMBL/GenBank/DDBJ whole genome shotgun (WGS) entry which is preliminary data.</text>
</comment>
<dbReference type="PANTHER" id="PTHR22997">
    <property type="entry name" value="PIH1 DOMAIN-CONTAINING PROTEIN 1"/>
    <property type="match status" value="1"/>
</dbReference>
<proteinExistence type="inferred from homology"/>
<dbReference type="OMA" id="KLKNRKC"/>
<keyword evidence="8" id="KW-1185">Reference proteome</keyword>
<dbReference type="GO" id="GO:0000492">
    <property type="term" value="P:box C/D snoRNP assembly"/>
    <property type="evidence" value="ECO:0007669"/>
    <property type="project" value="TreeGrafter"/>
</dbReference>
<dbReference type="Pfam" id="PF18201">
    <property type="entry name" value="PIH1_CS"/>
    <property type="match status" value="1"/>
</dbReference>
<dbReference type="GO" id="GO:0097255">
    <property type="term" value="C:R2TP complex"/>
    <property type="evidence" value="ECO:0007669"/>
    <property type="project" value="TreeGrafter"/>
</dbReference>
<dbReference type="InterPro" id="IPR050734">
    <property type="entry name" value="PIH1/Kintoun_subfamily"/>
</dbReference>
<feature type="domain" description="PIH1 N-terminal" evidence="5">
    <location>
        <begin position="81"/>
        <end position="240"/>
    </location>
</feature>
<dbReference type="AlphaFoldDB" id="A0A226EIQ3"/>
<evidence type="ECO:0000256" key="4">
    <source>
        <dbReference type="SAM" id="Phobius"/>
    </source>
</evidence>
<dbReference type="InterPro" id="IPR012981">
    <property type="entry name" value="PIH1_N"/>
</dbReference>
<keyword evidence="4" id="KW-0472">Membrane</keyword>
<dbReference type="GO" id="GO:0005737">
    <property type="term" value="C:cytoplasm"/>
    <property type="evidence" value="ECO:0007669"/>
    <property type="project" value="TreeGrafter"/>
</dbReference>
<dbReference type="Pfam" id="PF08190">
    <property type="entry name" value="PIH1"/>
    <property type="match status" value="1"/>
</dbReference>